<sequence>PGLPPDLAGAGRGHVQAEIALDAERMGRLRASCGVSDFCLLLGALSLAVTQTTAAQAPSITVPFALSRPGGAGAVGYHTHPVPLAVALPDSASFGDLCRAWAHTIGNVGQRLEAGLLPYPASGPRQISAVHLDAQPGLGPALAQLALGLEPGVLRLGGYELSNEVAQLRDPEMPLQLTSCGSGASLRAVLRMDHGFSAATVASLARRMADTLARAAGSDRLSLAALR</sequence>
<dbReference type="EMBL" id="WWCW01000437">
    <property type="protein sequence ID" value="MYM92123.1"/>
    <property type="molecule type" value="Genomic_DNA"/>
</dbReference>
<evidence type="ECO:0008006" key="3">
    <source>
        <dbReference type="Google" id="ProtNLM"/>
    </source>
</evidence>
<accession>A0A845GBW9</accession>
<feature type="non-terminal residue" evidence="1">
    <location>
        <position position="227"/>
    </location>
</feature>
<dbReference type="Gene3D" id="3.30.559.30">
    <property type="entry name" value="Nonribosomal peptide synthetase, condensation domain"/>
    <property type="match status" value="1"/>
</dbReference>
<comment type="caution">
    <text evidence="1">The sequence shown here is derived from an EMBL/GenBank/DDBJ whole genome shotgun (WGS) entry which is preliminary data.</text>
</comment>
<proteinExistence type="predicted"/>
<organism evidence="1 2">
    <name type="scientific">Duganella vulcania</name>
    <dbReference type="NCBI Taxonomy" id="2692166"/>
    <lineage>
        <taxon>Bacteria</taxon>
        <taxon>Pseudomonadati</taxon>
        <taxon>Pseudomonadota</taxon>
        <taxon>Betaproteobacteria</taxon>
        <taxon>Burkholderiales</taxon>
        <taxon>Oxalobacteraceae</taxon>
        <taxon>Telluria group</taxon>
        <taxon>Duganella</taxon>
    </lineage>
</organism>
<dbReference type="AlphaFoldDB" id="A0A845GBW9"/>
<gene>
    <name evidence="1" type="ORF">GTP91_33780</name>
</gene>
<protein>
    <recommendedName>
        <fullName evidence="3">Condensation domain-containing protein</fullName>
    </recommendedName>
</protein>
<name>A0A845GBW9_9BURK</name>
<dbReference type="SUPFAM" id="SSF52777">
    <property type="entry name" value="CoA-dependent acyltransferases"/>
    <property type="match status" value="1"/>
</dbReference>
<dbReference type="RefSeq" id="WP_161100597.1">
    <property type="nucleotide sequence ID" value="NZ_WWCW01000437.1"/>
</dbReference>
<evidence type="ECO:0000313" key="2">
    <source>
        <dbReference type="Proteomes" id="UP000470302"/>
    </source>
</evidence>
<evidence type="ECO:0000313" key="1">
    <source>
        <dbReference type="EMBL" id="MYM92123.1"/>
    </source>
</evidence>
<dbReference type="Proteomes" id="UP000470302">
    <property type="component" value="Unassembled WGS sequence"/>
</dbReference>
<feature type="non-terminal residue" evidence="1">
    <location>
        <position position="1"/>
    </location>
</feature>
<reference evidence="1 2" key="1">
    <citation type="submission" date="2020-01" db="EMBL/GenBank/DDBJ databases">
        <title>Novel species isolated from a subtropical stream in China.</title>
        <authorList>
            <person name="Lu H."/>
        </authorList>
    </citation>
    <scope>NUCLEOTIDE SEQUENCE [LARGE SCALE GENOMIC DNA]</scope>
    <source>
        <strain evidence="1 2">FT82W</strain>
    </source>
</reference>